<dbReference type="Proteomes" id="UP000789342">
    <property type="component" value="Unassembled WGS sequence"/>
</dbReference>
<organism evidence="1 2">
    <name type="scientific">Acaulospora morrowiae</name>
    <dbReference type="NCBI Taxonomy" id="94023"/>
    <lineage>
        <taxon>Eukaryota</taxon>
        <taxon>Fungi</taxon>
        <taxon>Fungi incertae sedis</taxon>
        <taxon>Mucoromycota</taxon>
        <taxon>Glomeromycotina</taxon>
        <taxon>Glomeromycetes</taxon>
        <taxon>Diversisporales</taxon>
        <taxon>Acaulosporaceae</taxon>
        <taxon>Acaulospora</taxon>
    </lineage>
</organism>
<dbReference type="EMBL" id="CAJVPV010008311">
    <property type="protein sequence ID" value="CAG8629088.1"/>
    <property type="molecule type" value="Genomic_DNA"/>
</dbReference>
<protein>
    <submittedName>
        <fullName evidence="1">7203_t:CDS:1</fullName>
    </submittedName>
</protein>
<keyword evidence="2" id="KW-1185">Reference proteome</keyword>
<proteinExistence type="predicted"/>
<evidence type="ECO:0000313" key="1">
    <source>
        <dbReference type="EMBL" id="CAG8629088.1"/>
    </source>
</evidence>
<dbReference type="AlphaFoldDB" id="A0A9N9D615"/>
<accession>A0A9N9D615</accession>
<reference evidence="1" key="1">
    <citation type="submission" date="2021-06" db="EMBL/GenBank/DDBJ databases">
        <authorList>
            <person name="Kallberg Y."/>
            <person name="Tangrot J."/>
            <person name="Rosling A."/>
        </authorList>
    </citation>
    <scope>NUCLEOTIDE SEQUENCE</scope>
    <source>
        <strain evidence="1">CL551</strain>
    </source>
</reference>
<comment type="caution">
    <text evidence="1">The sequence shown here is derived from an EMBL/GenBank/DDBJ whole genome shotgun (WGS) entry which is preliminary data.</text>
</comment>
<name>A0A9N9D615_9GLOM</name>
<gene>
    <name evidence="1" type="ORF">AMORRO_LOCUS9004</name>
</gene>
<sequence>MSNYVERVTSQTNSPLMNRTFQEENNMILLASHERSQYLEQIQRMAQPMTSEQVKDLFQGKTFNDRPLPKQNQHENFWINGNVVMNHIA</sequence>
<evidence type="ECO:0000313" key="2">
    <source>
        <dbReference type="Proteomes" id="UP000789342"/>
    </source>
</evidence>